<dbReference type="AlphaFoldDB" id="A0AAW9K0M2"/>
<comment type="caution">
    <text evidence="3">The sequence shown here is derived from an EMBL/GenBank/DDBJ whole genome shotgun (WGS) entry which is preliminary data.</text>
</comment>
<keyword evidence="1" id="KW-1133">Transmembrane helix</keyword>
<dbReference type="InterPro" id="IPR030395">
    <property type="entry name" value="GP_PDE_dom"/>
</dbReference>
<reference evidence="3" key="1">
    <citation type="submission" date="2023-08" db="EMBL/GenBank/DDBJ databases">
        <title>Genomic characterization of piscicolin 126 produced by Carnobacterium maltaromaticum CM22 strain isolated from salmon (Salmo salar).</title>
        <authorList>
            <person name="Gonzalez-Gragera E."/>
            <person name="Garcia-Lopez J.D."/>
            <person name="Teso-Perez C."/>
            <person name="Gimenez-Hernandez I."/>
            <person name="Peralta-Sanchez J.M."/>
            <person name="Valdivia E."/>
            <person name="Montalban-Lopez M."/>
            <person name="Martin-Platero A.M."/>
            <person name="Banos A."/>
            <person name="Martinez-Bueno M."/>
        </authorList>
    </citation>
    <scope>NUCLEOTIDE SEQUENCE</scope>
    <source>
        <strain evidence="3">CM22</strain>
    </source>
</reference>
<dbReference type="InterPro" id="IPR017946">
    <property type="entry name" value="PLC-like_Pdiesterase_TIM-brl"/>
</dbReference>
<evidence type="ECO:0000313" key="3">
    <source>
        <dbReference type="EMBL" id="MDZ5757919.1"/>
    </source>
</evidence>
<accession>A0AAW9K0M2</accession>
<dbReference type="PROSITE" id="PS51704">
    <property type="entry name" value="GP_PDE"/>
    <property type="match status" value="1"/>
</dbReference>
<proteinExistence type="predicted"/>
<organism evidence="3 4">
    <name type="scientific">Carnobacterium maltaromaticum</name>
    <name type="common">Carnobacterium piscicola</name>
    <dbReference type="NCBI Taxonomy" id="2751"/>
    <lineage>
        <taxon>Bacteria</taxon>
        <taxon>Bacillati</taxon>
        <taxon>Bacillota</taxon>
        <taxon>Bacilli</taxon>
        <taxon>Lactobacillales</taxon>
        <taxon>Carnobacteriaceae</taxon>
        <taxon>Carnobacterium</taxon>
    </lineage>
</organism>
<dbReference type="Gene3D" id="3.20.20.190">
    <property type="entry name" value="Phosphatidylinositol (PI) phosphodiesterase"/>
    <property type="match status" value="1"/>
</dbReference>
<name>A0AAW9K0M2_CARML</name>
<evidence type="ECO:0000259" key="2">
    <source>
        <dbReference type="PROSITE" id="PS51704"/>
    </source>
</evidence>
<dbReference type="PANTHER" id="PTHR46211">
    <property type="entry name" value="GLYCEROPHOSPHORYL DIESTER PHOSPHODIESTERASE"/>
    <property type="match status" value="1"/>
</dbReference>
<evidence type="ECO:0000256" key="1">
    <source>
        <dbReference type="SAM" id="Phobius"/>
    </source>
</evidence>
<gene>
    <name evidence="3" type="ORF">RAK27_04535</name>
</gene>
<protein>
    <submittedName>
        <fullName evidence="3">Glycerophosphodiester phosphodiesterase family protein</fullName>
    </submittedName>
</protein>
<sequence>MKRKQSKRISYKIIGLVFLLILLIICSIGWMFYQQSKPVKDIFIPEWQYPIKQLNFPKSSSKVISHRGYKQGGVENTLEAIEAAAHFEPAYVEIDIQQTKDDEMVVIHDRSLKRLANKKRKIRNSTLKELKKVKLKQNGFVGQIPTLEEAIQLAQQEQQPLLLDIKTNPTDSLDFPQQLVDLLTKYKVQNYYLIQSQDENFLKRVKQINPQIQVGLIITALPSKDFSDFQFLSLKYKLANQNLLDSQVKEKRPIFLWTLDQPAEIELFMHKNIEAVITDDSSTATVLQQTIKPATLSSSYLERIKNAEQKADLKRSLSVP</sequence>
<evidence type="ECO:0000313" key="4">
    <source>
        <dbReference type="Proteomes" id="UP001290462"/>
    </source>
</evidence>
<dbReference type="RefSeq" id="WP_010053808.1">
    <property type="nucleotide sequence ID" value="NZ_CAJGUR010000011.1"/>
</dbReference>
<dbReference type="EMBL" id="JAVBVO010000003">
    <property type="protein sequence ID" value="MDZ5757919.1"/>
    <property type="molecule type" value="Genomic_DNA"/>
</dbReference>
<keyword evidence="1" id="KW-0472">Membrane</keyword>
<dbReference type="SUPFAM" id="SSF51695">
    <property type="entry name" value="PLC-like phosphodiesterases"/>
    <property type="match status" value="1"/>
</dbReference>
<keyword evidence="1" id="KW-0812">Transmembrane</keyword>
<dbReference type="PANTHER" id="PTHR46211:SF8">
    <property type="entry name" value="PHOSPHODIESTERASE"/>
    <property type="match status" value="1"/>
</dbReference>
<feature type="transmembrane region" description="Helical" evidence="1">
    <location>
        <begin position="12"/>
        <end position="33"/>
    </location>
</feature>
<dbReference type="GeneID" id="83606028"/>
<dbReference type="Proteomes" id="UP001290462">
    <property type="component" value="Unassembled WGS sequence"/>
</dbReference>
<dbReference type="GO" id="GO:0006629">
    <property type="term" value="P:lipid metabolic process"/>
    <property type="evidence" value="ECO:0007669"/>
    <property type="project" value="InterPro"/>
</dbReference>
<feature type="domain" description="GP-PDE" evidence="2">
    <location>
        <begin position="61"/>
        <end position="288"/>
    </location>
</feature>
<dbReference type="Pfam" id="PF03009">
    <property type="entry name" value="GDPD"/>
    <property type="match status" value="1"/>
</dbReference>
<dbReference type="GO" id="GO:0008081">
    <property type="term" value="F:phosphoric diester hydrolase activity"/>
    <property type="evidence" value="ECO:0007669"/>
    <property type="project" value="InterPro"/>
</dbReference>